<gene>
    <name evidence="8" type="ORF">ACFPYI_11800</name>
</gene>
<reference evidence="8 9" key="1">
    <citation type="journal article" date="2019" name="Int. J. Syst. Evol. Microbiol.">
        <title>The Global Catalogue of Microorganisms (GCM) 10K type strain sequencing project: providing services to taxonomists for standard genome sequencing and annotation.</title>
        <authorList>
            <consortium name="The Broad Institute Genomics Platform"/>
            <consortium name="The Broad Institute Genome Sequencing Center for Infectious Disease"/>
            <person name="Wu L."/>
            <person name="Ma J."/>
        </authorList>
    </citation>
    <scope>NUCLEOTIDE SEQUENCE [LARGE SCALE GENOMIC DNA]</scope>
    <source>
        <strain evidence="8 9">CGMCC 1.12543</strain>
    </source>
</reference>
<evidence type="ECO:0000256" key="2">
    <source>
        <dbReference type="ARBA" id="ARBA00022475"/>
    </source>
</evidence>
<dbReference type="PANTHER" id="PTHR12677">
    <property type="entry name" value="GOLGI APPARATUS MEMBRANE PROTEIN TVP38-RELATED"/>
    <property type="match status" value="1"/>
</dbReference>
<keyword evidence="3 6" id="KW-0812">Transmembrane</keyword>
<comment type="caution">
    <text evidence="8">The sequence shown here is derived from an EMBL/GenBank/DDBJ whole genome shotgun (WGS) entry which is preliminary data.</text>
</comment>
<evidence type="ECO:0000313" key="9">
    <source>
        <dbReference type="Proteomes" id="UP001596099"/>
    </source>
</evidence>
<feature type="transmembrane region" description="Helical" evidence="6">
    <location>
        <begin position="186"/>
        <end position="209"/>
    </location>
</feature>
<protein>
    <submittedName>
        <fullName evidence="8">TVP38/TMEM64 family protein</fullName>
    </submittedName>
</protein>
<organism evidence="8 9">
    <name type="scientific">Halomarina salina</name>
    <dbReference type="NCBI Taxonomy" id="1872699"/>
    <lineage>
        <taxon>Archaea</taxon>
        <taxon>Methanobacteriati</taxon>
        <taxon>Methanobacteriota</taxon>
        <taxon>Stenosarchaea group</taxon>
        <taxon>Halobacteria</taxon>
        <taxon>Halobacteriales</taxon>
        <taxon>Natronomonadaceae</taxon>
        <taxon>Halomarina</taxon>
    </lineage>
</organism>
<dbReference type="AlphaFoldDB" id="A0ABD5RNY3"/>
<dbReference type="InterPro" id="IPR032816">
    <property type="entry name" value="VTT_dom"/>
</dbReference>
<evidence type="ECO:0000256" key="5">
    <source>
        <dbReference type="ARBA" id="ARBA00023136"/>
    </source>
</evidence>
<evidence type="ECO:0000313" key="8">
    <source>
        <dbReference type="EMBL" id="MFC5972015.1"/>
    </source>
</evidence>
<keyword evidence="9" id="KW-1185">Reference proteome</keyword>
<accession>A0ABD5RNY3</accession>
<feature type="transmembrane region" description="Helical" evidence="6">
    <location>
        <begin position="32"/>
        <end position="55"/>
    </location>
</feature>
<evidence type="ECO:0000256" key="3">
    <source>
        <dbReference type="ARBA" id="ARBA00022692"/>
    </source>
</evidence>
<dbReference type="EMBL" id="JBHSQH010000001">
    <property type="protein sequence ID" value="MFC5972015.1"/>
    <property type="molecule type" value="Genomic_DNA"/>
</dbReference>
<keyword evidence="5 6" id="KW-0472">Membrane</keyword>
<dbReference type="InterPro" id="IPR015414">
    <property type="entry name" value="TMEM64"/>
</dbReference>
<dbReference type="GO" id="GO:0005886">
    <property type="term" value="C:plasma membrane"/>
    <property type="evidence" value="ECO:0007669"/>
    <property type="project" value="UniProtKB-SubCell"/>
</dbReference>
<sequence>MEPATRRQLTGLALAVGVVAVASLVVSPEQVLHAVAGVAADPVVFALAVLGLALLRPVVAWPMTPLVGAVGYVLGLSLPALALGVAVAVGTSVLPYLLARRYRPTEGVLGWVGDAGADCFETAGDTRGVVVARLAPLPTDVVSYGAGLSSVALEPYLVGTALGELPWVVAALLAGSSMESLTTEGLSAGLPLVVGGVAVGALLLGGPVYRQLTTGAPE</sequence>
<keyword evidence="2" id="KW-1003">Cell membrane</keyword>
<dbReference type="PANTHER" id="PTHR12677:SF59">
    <property type="entry name" value="GOLGI APPARATUS MEMBRANE PROTEIN TVP38-RELATED"/>
    <property type="match status" value="1"/>
</dbReference>
<proteinExistence type="predicted"/>
<feature type="transmembrane region" description="Helical" evidence="6">
    <location>
        <begin position="67"/>
        <end position="98"/>
    </location>
</feature>
<comment type="subcellular location">
    <subcellularLocation>
        <location evidence="1">Cell membrane</location>
        <topology evidence="1">Multi-pass membrane protein</topology>
    </subcellularLocation>
</comment>
<feature type="transmembrane region" description="Helical" evidence="6">
    <location>
        <begin position="9"/>
        <end position="26"/>
    </location>
</feature>
<dbReference type="Pfam" id="PF09335">
    <property type="entry name" value="VTT_dom"/>
    <property type="match status" value="1"/>
</dbReference>
<feature type="domain" description="VTT" evidence="7">
    <location>
        <begin position="62"/>
        <end position="176"/>
    </location>
</feature>
<evidence type="ECO:0000256" key="1">
    <source>
        <dbReference type="ARBA" id="ARBA00004651"/>
    </source>
</evidence>
<feature type="transmembrane region" description="Helical" evidence="6">
    <location>
        <begin position="156"/>
        <end position="174"/>
    </location>
</feature>
<evidence type="ECO:0000256" key="6">
    <source>
        <dbReference type="SAM" id="Phobius"/>
    </source>
</evidence>
<dbReference type="RefSeq" id="WP_247414966.1">
    <property type="nucleotide sequence ID" value="NZ_JALLGW010000001.1"/>
</dbReference>
<dbReference type="Proteomes" id="UP001596099">
    <property type="component" value="Unassembled WGS sequence"/>
</dbReference>
<evidence type="ECO:0000256" key="4">
    <source>
        <dbReference type="ARBA" id="ARBA00022989"/>
    </source>
</evidence>
<keyword evidence="4 6" id="KW-1133">Transmembrane helix</keyword>
<evidence type="ECO:0000259" key="7">
    <source>
        <dbReference type="Pfam" id="PF09335"/>
    </source>
</evidence>
<name>A0ABD5RNY3_9EURY</name>